<comment type="cofactor">
    <cofactor evidence="1">
        <name>FAD</name>
        <dbReference type="ChEBI" id="CHEBI:57692"/>
    </cofactor>
</comment>
<dbReference type="PANTHER" id="PTHR42973">
    <property type="entry name" value="BINDING OXIDOREDUCTASE, PUTATIVE (AFU_ORTHOLOGUE AFUA_1G17690)-RELATED"/>
    <property type="match status" value="1"/>
</dbReference>
<dbReference type="InterPro" id="IPR012951">
    <property type="entry name" value="BBE"/>
</dbReference>
<comment type="similarity">
    <text evidence="2">Belongs to the oxygen-dependent FAD-linked oxidoreductase family.</text>
</comment>
<keyword evidence="3" id="KW-0285">Flavoprotein</keyword>
<dbReference type="InterPro" id="IPR016169">
    <property type="entry name" value="FAD-bd_PCMH_sub2"/>
</dbReference>
<evidence type="ECO:0000313" key="7">
    <source>
        <dbReference type="EMBL" id="GAA4887915.1"/>
    </source>
</evidence>
<keyword evidence="4" id="KW-0274">FAD</keyword>
<dbReference type="Gene3D" id="3.30.465.10">
    <property type="match status" value="1"/>
</dbReference>
<keyword evidence="8" id="KW-1185">Reference proteome</keyword>
<protein>
    <submittedName>
        <fullName evidence="7">FAD-binding oxidoreductase</fullName>
    </submittedName>
</protein>
<dbReference type="Gene3D" id="3.30.43.10">
    <property type="entry name" value="Uridine Diphospho-n-acetylenolpyruvylglucosamine Reductase, domain 2"/>
    <property type="match status" value="1"/>
</dbReference>
<accession>A0ABP9EX53</accession>
<dbReference type="InterPro" id="IPR006094">
    <property type="entry name" value="Oxid_FAD_bind_N"/>
</dbReference>
<evidence type="ECO:0000259" key="6">
    <source>
        <dbReference type="PROSITE" id="PS51387"/>
    </source>
</evidence>
<dbReference type="Pfam" id="PF08031">
    <property type="entry name" value="BBE"/>
    <property type="match status" value="1"/>
</dbReference>
<dbReference type="PANTHER" id="PTHR42973:SF39">
    <property type="entry name" value="FAD-BINDING PCMH-TYPE DOMAIN-CONTAINING PROTEIN"/>
    <property type="match status" value="1"/>
</dbReference>
<proteinExistence type="inferred from homology"/>
<dbReference type="EMBL" id="BAABJH010000001">
    <property type="protein sequence ID" value="GAA4887915.1"/>
    <property type="molecule type" value="Genomic_DNA"/>
</dbReference>
<comment type="caution">
    <text evidence="7">The sequence shown here is derived from an EMBL/GenBank/DDBJ whole genome shotgun (WGS) entry which is preliminary data.</text>
</comment>
<dbReference type="SUPFAM" id="SSF56176">
    <property type="entry name" value="FAD-binding/transporter-associated domain-like"/>
    <property type="match status" value="1"/>
</dbReference>
<evidence type="ECO:0000256" key="4">
    <source>
        <dbReference type="ARBA" id="ARBA00022827"/>
    </source>
</evidence>
<evidence type="ECO:0000313" key="8">
    <source>
        <dbReference type="Proteomes" id="UP001500433"/>
    </source>
</evidence>
<dbReference type="InterPro" id="IPR016166">
    <property type="entry name" value="FAD-bd_PCMH"/>
</dbReference>
<dbReference type="Gene3D" id="3.40.462.20">
    <property type="match status" value="1"/>
</dbReference>
<dbReference type="Proteomes" id="UP001500433">
    <property type="component" value="Unassembled WGS sequence"/>
</dbReference>
<gene>
    <name evidence="7" type="ORF">GCM10023311_09720</name>
</gene>
<keyword evidence="5" id="KW-0560">Oxidoreductase</keyword>
<evidence type="ECO:0000256" key="1">
    <source>
        <dbReference type="ARBA" id="ARBA00001974"/>
    </source>
</evidence>
<name>A0ABP9EX53_9FLAO</name>
<sequence length="463" mass="50929">MKNPVKDLDPKLIETLSSKLRGDIILPTDHTYNETRKVYNGMIDKHPGMFVMCVDVADVIASVNFGRANNLLIAIRGGGHNGGGLGICNDGLVIDLSGIKFVRVDTSDNTVRVGGGNLWGEVDHATHPFGLAVPAGIISTTGVGGLTLGGGVGHLSRKYGLTIDNLLEADMVLANGSFVTVNKDQNQDLFWAIRGGGGNFGIVTSFKFQAHPVKTVIGGPTLWPIERTQEVMAWYHNFIHNAPDELNGFIATMIIPGAPFPDFLHGNQYCGIVWCYTGTQEDFDKLIKPAMDLEPVFAHVEEMPYPSIQTLFDGLMPHGLQWYWRADFFKDLGPEATAKHLKFGSCIPTPLSQMHLYPISGAASRIGAEDTPWAYRDSNYAGVIVGVSPNPNDADEITNWCKDYWSALHPYSSGGAYSNFMMDEGQERVQASYRQNFKRLTEIKTKYDPNNLFRVNQNIKPSN</sequence>
<feature type="domain" description="FAD-binding PCMH-type" evidence="6">
    <location>
        <begin position="43"/>
        <end position="213"/>
    </location>
</feature>
<dbReference type="PROSITE" id="PS00862">
    <property type="entry name" value="OX2_COVAL_FAD"/>
    <property type="match status" value="1"/>
</dbReference>
<organism evidence="7 8">
    <name type="scientific">Flaviramulus aquimarinus</name>
    <dbReference type="NCBI Taxonomy" id="1170456"/>
    <lineage>
        <taxon>Bacteria</taxon>
        <taxon>Pseudomonadati</taxon>
        <taxon>Bacteroidota</taxon>
        <taxon>Flavobacteriia</taxon>
        <taxon>Flavobacteriales</taxon>
        <taxon>Flavobacteriaceae</taxon>
        <taxon>Flaviramulus</taxon>
    </lineage>
</organism>
<dbReference type="Pfam" id="PF01565">
    <property type="entry name" value="FAD_binding_4"/>
    <property type="match status" value="1"/>
</dbReference>
<dbReference type="RefSeq" id="WP_345272908.1">
    <property type="nucleotide sequence ID" value="NZ_BAABJH010000001.1"/>
</dbReference>
<reference evidence="8" key="1">
    <citation type="journal article" date="2019" name="Int. J. Syst. Evol. Microbiol.">
        <title>The Global Catalogue of Microorganisms (GCM) 10K type strain sequencing project: providing services to taxonomists for standard genome sequencing and annotation.</title>
        <authorList>
            <consortium name="The Broad Institute Genomics Platform"/>
            <consortium name="The Broad Institute Genome Sequencing Center for Infectious Disease"/>
            <person name="Wu L."/>
            <person name="Ma J."/>
        </authorList>
    </citation>
    <scope>NUCLEOTIDE SEQUENCE [LARGE SCALE GENOMIC DNA]</scope>
    <source>
        <strain evidence="8">JCM 18274</strain>
    </source>
</reference>
<dbReference type="InterPro" id="IPR050416">
    <property type="entry name" value="FAD-linked_Oxidoreductase"/>
</dbReference>
<evidence type="ECO:0000256" key="5">
    <source>
        <dbReference type="ARBA" id="ARBA00023002"/>
    </source>
</evidence>
<evidence type="ECO:0000256" key="2">
    <source>
        <dbReference type="ARBA" id="ARBA00005466"/>
    </source>
</evidence>
<dbReference type="InterPro" id="IPR006093">
    <property type="entry name" value="Oxy_OxRdtase_FAD_BS"/>
</dbReference>
<evidence type="ECO:0000256" key="3">
    <source>
        <dbReference type="ARBA" id="ARBA00022630"/>
    </source>
</evidence>
<dbReference type="InterPro" id="IPR036318">
    <property type="entry name" value="FAD-bd_PCMH-like_sf"/>
</dbReference>
<dbReference type="InterPro" id="IPR016167">
    <property type="entry name" value="FAD-bd_PCMH_sub1"/>
</dbReference>
<dbReference type="PROSITE" id="PS51387">
    <property type="entry name" value="FAD_PCMH"/>
    <property type="match status" value="1"/>
</dbReference>